<dbReference type="SMART" id="SM00829">
    <property type="entry name" value="PKS_ER"/>
    <property type="match status" value="1"/>
</dbReference>
<gene>
    <name evidence="5" type="ORF">NLU13_8184</name>
</gene>
<evidence type="ECO:0000256" key="1">
    <source>
        <dbReference type="ARBA" id="ARBA00008072"/>
    </source>
</evidence>
<feature type="domain" description="Enoyl reductase (ER)" evidence="4">
    <location>
        <begin position="14"/>
        <end position="374"/>
    </location>
</feature>
<dbReference type="InterPro" id="IPR013154">
    <property type="entry name" value="ADH-like_N"/>
</dbReference>
<dbReference type="InterPro" id="IPR036291">
    <property type="entry name" value="NAD(P)-bd_dom_sf"/>
</dbReference>
<comment type="similarity">
    <text evidence="1">Belongs to the zinc-containing alcohol dehydrogenase family.</text>
</comment>
<dbReference type="Gene3D" id="3.40.50.720">
    <property type="entry name" value="NAD(P)-binding Rossmann-like Domain"/>
    <property type="match status" value="1"/>
</dbReference>
<dbReference type="PANTHER" id="PTHR45348">
    <property type="entry name" value="HYPOTHETICAL OXIDOREDUCTASE (EUROFUNG)"/>
    <property type="match status" value="1"/>
</dbReference>
<dbReference type="InterPro" id="IPR020843">
    <property type="entry name" value="ER"/>
</dbReference>
<keyword evidence="6" id="KW-1185">Reference proteome</keyword>
<sequence>MALPATQAALKIAGPGEVSLSSDTALPVLEASDVLVRVACISISPVDSKSADLSPALGATSGTEFAGVVVVLGEAVSGADNTWRTQHNMKPLQIGDRVLGGVFGNNPLRRDNGAFAEFVAVPARLVWHVPNGMDLVTSATLPAAVATVGLSLFQHMQLPMPSATASSASASSLHVASSDTAAPWVLVHGGGTATGAMAIQVLKLAGFKPVTTCSPSSSERALRLGAVKTFDYRSSECGAAVREYTRNTLALALDCITDSASMALCYEALGSAGGRYVALDSFPLRGHTRRSVVPDWVCAYTQFGGPVAWAAPYNLDARPDDRRCAESWYALAQKLLDEALIEPHPKERRSGGLAAIGEGMDEVRKGQIRGKKLVYPIAEELCAVA</sequence>
<evidence type="ECO:0000259" key="4">
    <source>
        <dbReference type="SMART" id="SM00829"/>
    </source>
</evidence>
<evidence type="ECO:0000313" key="6">
    <source>
        <dbReference type="Proteomes" id="UP001175261"/>
    </source>
</evidence>
<dbReference type="AlphaFoldDB" id="A0AA39L4X1"/>
<keyword evidence="3" id="KW-0560">Oxidoreductase</keyword>
<dbReference type="Pfam" id="PF08240">
    <property type="entry name" value="ADH_N"/>
    <property type="match status" value="1"/>
</dbReference>
<comment type="caution">
    <text evidence="5">The sequence shown here is derived from an EMBL/GenBank/DDBJ whole genome shotgun (WGS) entry which is preliminary data.</text>
</comment>
<evidence type="ECO:0000256" key="3">
    <source>
        <dbReference type="ARBA" id="ARBA00023002"/>
    </source>
</evidence>
<dbReference type="InterPro" id="IPR013149">
    <property type="entry name" value="ADH-like_C"/>
</dbReference>
<dbReference type="PANTHER" id="PTHR45348:SF6">
    <property type="entry name" value="TRANS-ENOYL REDUCTASE APDC"/>
    <property type="match status" value="1"/>
</dbReference>
<dbReference type="CDD" id="cd08249">
    <property type="entry name" value="enoyl_reductase_like"/>
    <property type="match status" value="1"/>
</dbReference>
<dbReference type="Proteomes" id="UP001175261">
    <property type="component" value="Unassembled WGS sequence"/>
</dbReference>
<evidence type="ECO:0000313" key="5">
    <source>
        <dbReference type="EMBL" id="KAK0384095.1"/>
    </source>
</evidence>
<reference evidence="5" key="1">
    <citation type="submission" date="2022-10" db="EMBL/GenBank/DDBJ databases">
        <title>Determination and structural analysis of whole genome sequence of Sarocladium strictum F4-1.</title>
        <authorList>
            <person name="Hu L."/>
            <person name="Jiang Y."/>
        </authorList>
    </citation>
    <scope>NUCLEOTIDE SEQUENCE</scope>
    <source>
        <strain evidence="5">F4-1</strain>
    </source>
</reference>
<keyword evidence="2" id="KW-0521">NADP</keyword>
<dbReference type="InterPro" id="IPR011032">
    <property type="entry name" value="GroES-like_sf"/>
</dbReference>
<dbReference type="InterPro" id="IPR047122">
    <property type="entry name" value="Trans-enoyl_RdTase-like"/>
</dbReference>
<dbReference type="Gene3D" id="3.90.180.10">
    <property type="entry name" value="Medium-chain alcohol dehydrogenases, catalytic domain"/>
    <property type="match status" value="1"/>
</dbReference>
<dbReference type="SUPFAM" id="SSF51735">
    <property type="entry name" value="NAD(P)-binding Rossmann-fold domains"/>
    <property type="match status" value="1"/>
</dbReference>
<dbReference type="SUPFAM" id="SSF50129">
    <property type="entry name" value="GroES-like"/>
    <property type="match status" value="1"/>
</dbReference>
<name>A0AA39L4X1_SARSR</name>
<protein>
    <recommendedName>
        <fullName evidence="4">Enoyl reductase (ER) domain-containing protein</fullName>
    </recommendedName>
</protein>
<evidence type="ECO:0000256" key="2">
    <source>
        <dbReference type="ARBA" id="ARBA00022857"/>
    </source>
</evidence>
<organism evidence="5 6">
    <name type="scientific">Sarocladium strictum</name>
    <name type="common">Black bundle disease fungus</name>
    <name type="synonym">Acremonium strictum</name>
    <dbReference type="NCBI Taxonomy" id="5046"/>
    <lineage>
        <taxon>Eukaryota</taxon>
        <taxon>Fungi</taxon>
        <taxon>Dikarya</taxon>
        <taxon>Ascomycota</taxon>
        <taxon>Pezizomycotina</taxon>
        <taxon>Sordariomycetes</taxon>
        <taxon>Hypocreomycetidae</taxon>
        <taxon>Hypocreales</taxon>
        <taxon>Sarocladiaceae</taxon>
        <taxon>Sarocladium</taxon>
    </lineage>
</organism>
<dbReference type="GO" id="GO:0016651">
    <property type="term" value="F:oxidoreductase activity, acting on NAD(P)H"/>
    <property type="evidence" value="ECO:0007669"/>
    <property type="project" value="InterPro"/>
</dbReference>
<dbReference type="Pfam" id="PF00107">
    <property type="entry name" value="ADH_zinc_N"/>
    <property type="match status" value="1"/>
</dbReference>
<proteinExistence type="inferred from homology"/>
<dbReference type="EMBL" id="JAPDFR010000008">
    <property type="protein sequence ID" value="KAK0384095.1"/>
    <property type="molecule type" value="Genomic_DNA"/>
</dbReference>
<accession>A0AA39L4X1</accession>